<gene>
    <name evidence="2" type="ORF">FJV41_25445</name>
</gene>
<dbReference type="SUPFAM" id="SSF49319">
    <property type="entry name" value="Actinoxanthin-like"/>
    <property type="match status" value="1"/>
</dbReference>
<accession>A0A540WW58</accession>
<dbReference type="InterPro" id="IPR027273">
    <property type="entry name" value="Neocarzinostatin-like"/>
</dbReference>
<dbReference type="AlphaFoldDB" id="A0A540WW58"/>
<organism evidence="2 3">
    <name type="scientific">Myxococcus llanfairpwllgwyngyllgogerychwyrndrobwllllantysiliogogogochensis</name>
    <dbReference type="NCBI Taxonomy" id="2590453"/>
    <lineage>
        <taxon>Bacteria</taxon>
        <taxon>Pseudomonadati</taxon>
        <taxon>Myxococcota</taxon>
        <taxon>Myxococcia</taxon>
        <taxon>Myxococcales</taxon>
        <taxon>Cystobacterineae</taxon>
        <taxon>Myxococcaceae</taxon>
        <taxon>Myxococcus</taxon>
    </lineage>
</organism>
<feature type="compositionally biased region" description="Basic and acidic residues" evidence="1">
    <location>
        <begin position="99"/>
        <end position="117"/>
    </location>
</feature>
<comment type="caution">
    <text evidence="2">The sequence shown here is derived from an EMBL/GenBank/DDBJ whole genome shotgun (WGS) entry which is preliminary data.</text>
</comment>
<dbReference type="EMBL" id="VIFM01000110">
    <property type="protein sequence ID" value="TQF13160.1"/>
    <property type="molecule type" value="Genomic_DNA"/>
</dbReference>
<evidence type="ECO:0000256" key="1">
    <source>
        <dbReference type="SAM" id="MobiDB-lite"/>
    </source>
</evidence>
<dbReference type="OrthoDB" id="5383381at2"/>
<feature type="region of interest" description="Disordered" evidence="1">
    <location>
        <begin position="68"/>
        <end position="117"/>
    </location>
</feature>
<keyword evidence="3" id="KW-1185">Reference proteome</keyword>
<proteinExistence type="predicted"/>
<evidence type="ECO:0000313" key="2">
    <source>
        <dbReference type="EMBL" id="TQF13160.1"/>
    </source>
</evidence>
<name>A0A540WW58_9BACT</name>
<evidence type="ECO:0000313" key="3">
    <source>
        <dbReference type="Proteomes" id="UP000315369"/>
    </source>
</evidence>
<protein>
    <submittedName>
        <fullName evidence="2">Uncharacterized protein</fullName>
    </submittedName>
</protein>
<dbReference type="RefSeq" id="WP_141645142.1">
    <property type="nucleotide sequence ID" value="NZ_VIFM01000110.1"/>
</dbReference>
<sequence length="227" mass="24622">MSKVRWGVLGLAGATVAVAGVWSLRGDVPMQGATPPAVAEVHTGPPADLEQEVRALRAELEALRRAQGRLEQQPHAPATPPGGSVTAKEEGSEGPDTAPTKEAEQAAQEQRRRERVMELDAELEAAANTEPRDTQWAVPTESLVTRSFQGPDFTGSRLTRVECRTHLCTLEVEHDNGDAQAELLTSLLRVQGLRGQAVVRPQNEGGRRSSRVYLSRAGERLPMTLRK</sequence>
<dbReference type="Proteomes" id="UP000315369">
    <property type="component" value="Unassembled WGS sequence"/>
</dbReference>
<reference evidence="2 3" key="1">
    <citation type="submission" date="2019-06" db="EMBL/GenBank/DDBJ databases">
        <authorList>
            <person name="Livingstone P."/>
            <person name="Whitworth D."/>
        </authorList>
    </citation>
    <scope>NUCLEOTIDE SEQUENCE [LARGE SCALE GENOMIC DNA]</scope>
    <source>
        <strain evidence="2 3">AM401</strain>
    </source>
</reference>